<feature type="transmembrane region" description="Helical" evidence="7">
    <location>
        <begin position="133"/>
        <end position="152"/>
    </location>
</feature>
<feature type="transmembrane region" description="Helical" evidence="7">
    <location>
        <begin position="177"/>
        <end position="201"/>
    </location>
</feature>
<dbReference type="Gene3D" id="1.10.3720.10">
    <property type="entry name" value="MetI-like"/>
    <property type="match status" value="1"/>
</dbReference>
<dbReference type="InterPro" id="IPR000515">
    <property type="entry name" value="MetI-like"/>
</dbReference>
<dbReference type="AlphaFoldDB" id="A0A1Q9JH73"/>
<dbReference type="GO" id="GO:0042918">
    <property type="term" value="P:alkanesulfonate transmembrane transport"/>
    <property type="evidence" value="ECO:0007669"/>
    <property type="project" value="UniProtKB-ARBA"/>
</dbReference>
<evidence type="ECO:0000256" key="3">
    <source>
        <dbReference type="ARBA" id="ARBA00022475"/>
    </source>
</evidence>
<evidence type="ECO:0000256" key="5">
    <source>
        <dbReference type="ARBA" id="ARBA00022989"/>
    </source>
</evidence>
<accession>A0A1Q9JH73</accession>
<dbReference type="CDD" id="cd06261">
    <property type="entry name" value="TM_PBP2"/>
    <property type="match status" value="1"/>
</dbReference>
<evidence type="ECO:0000313" key="9">
    <source>
        <dbReference type="EMBL" id="OLR55563.1"/>
    </source>
</evidence>
<gene>
    <name evidence="9" type="ORF">BHK98_05500</name>
</gene>
<reference evidence="9 10" key="1">
    <citation type="journal article" date="2016" name="Appl. Environ. Microbiol.">
        <title>Function and Phylogeny of Bacterial Butyryl Coenzyme A:Acetate Transferases and Their Diversity in the Proximal Colon of Swine.</title>
        <authorList>
            <person name="Trachsel J."/>
            <person name="Bayles D.O."/>
            <person name="Looft T."/>
            <person name="Levine U.Y."/>
            <person name="Allen H.K."/>
        </authorList>
    </citation>
    <scope>NUCLEOTIDE SEQUENCE [LARGE SCALE GENOMIC DNA]</scope>
    <source>
        <strain evidence="9 10">68-3-10</strain>
    </source>
</reference>
<evidence type="ECO:0000313" key="10">
    <source>
        <dbReference type="Proteomes" id="UP000187404"/>
    </source>
</evidence>
<dbReference type="Pfam" id="PF00528">
    <property type="entry name" value="BPD_transp_1"/>
    <property type="match status" value="1"/>
</dbReference>
<feature type="transmembrane region" description="Helical" evidence="7">
    <location>
        <begin position="228"/>
        <end position="250"/>
    </location>
</feature>
<evidence type="ECO:0000256" key="7">
    <source>
        <dbReference type="RuleBase" id="RU363032"/>
    </source>
</evidence>
<dbReference type="STRING" id="1261640.BHK98_05500"/>
<organism evidence="9 10">
    <name type="scientific">Hornefia porci</name>
    <dbReference type="NCBI Taxonomy" id="2652292"/>
    <lineage>
        <taxon>Bacteria</taxon>
        <taxon>Bacillati</taxon>
        <taxon>Bacillota</taxon>
        <taxon>Clostridia</taxon>
        <taxon>Peptostreptococcales</taxon>
        <taxon>Anaerovoracaceae</taxon>
        <taxon>Hornefia</taxon>
    </lineage>
</organism>
<sequence length="269" mass="28671">MKKKLNTLRHIIIAYAVLLAIWQLAASFSGVSSALFPSPGRVLLAFRELTVSGLSGSSSDATLSVHIRDSLLRFAAGYLLSAAAGITAGLLLGWFPKAFAYVNPVIQLIRPIAPVAWLPFLVLLVGIGDLPAVTIIFIAGFFPILLSTASAVQNIDLVYLRVAGNFGLSQRRTLTRIVFPAAFPQIAGSLHLALGTCWIFLVSGEMVGSQTGLGFLIMDAKNCLRADALLAAIITIGVIGFLLDQLIGLLERSFISARGLGPQNNKRRS</sequence>
<dbReference type="SUPFAM" id="SSF161098">
    <property type="entry name" value="MetI-like"/>
    <property type="match status" value="1"/>
</dbReference>
<keyword evidence="2 7" id="KW-0813">Transport</keyword>
<protein>
    <submittedName>
        <fullName evidence="9">Sulfonate ABC transporter permease</fullName>
    </submittedName>
</protein>
<dbReference type="Proteomes" id="UP000187404">
    <property type="component" value="Unassembled WGS sequence"/>
</dbReference>
<keyword evidence="10" id="KW-1185">Reference proteome</keyword>
<dbReference type="RefSeq" id="WP_075712557.1">
    <property type="nucleotide sequence ID" value="NZ_MJIE01000001.1"/>
</dbReference>
<keyword evidence="4 7" id="KW-0812">Transmembrane</keyword>
<evidence type="ECO:0000259" key="8">
    <source>
        <dbReference type="PROSITE" id="PS50928"/>
    </source>
</evidence>
<dbReference type="FunFam" id="1.10.3720.10:FF:000003">
    <property type="entry name" value="Aliphatic sulfonate ABC transporter permease"/>
    <property type="match status" value="1"/>
</dbReference>
<evidence type="ECO:0000256" key="2">
    <source>
        <dbReference type="ARBA" id="ARBA00022448"/>
    </source>
</evidence>
<evidence type="ECO:0000256" key="6">
    <source>
        <dbReference type="ARBA" id="ARBA00023136"/>
    </source>
</evidence>
<proteinExistence type="inferred from homology"/>
<keyword evidence="5 7" id="KW-1133">Transmembrane helix</keyword>
<feature type="transmembrane region" description="Helical" evidence="7">
    <location>
        <begin position="108"/>
        <end position="127"/>
    </location>
</feature>
<dbReference type="PROSITE" id="PS50928">
    <property type="entry name" value="ABC_TM1"/>
    <property type="match status" value="1"/>
</dbReference>
<dbReference type="EMBL" id="MJIE01000001">
    <property type="protein sequence ID" value="OLR55563.1"/>
    <property type="molecule type" value="Genomic_DNA"/>
</dbReference>
<feature type="transmembrane region" description="Helical" evidence="7">
    <location>
        <begin position="75"/>
        <end position="96"/>
    </location>
</feature>
<evidence type="ECO:0000256" key="4">
    <source>
        <dbReference type="ARBA" id="ARBA00022692"/>
    </source>
</evidence>
<name>A0A1Q9JH73_9FIRM</name>
<comment type="caution">
    <text evidence="9">The sequence shown here is derived from an EMBL/GenBank/DDBJ whole genome shotgun (WGS) entry which is preliminary data.</text>
</comment>
<dbReference type="PANTHER" id="PTHR30151">
    <property type="entry name" value="ALKANE SULFONATE ABC TRANSPORTER-RELATED, MEMBRANE SUBUNIT"/>
    <property type="match status" value="1"/>
</dbReference>
<comment type="similarity">
    <text evidence="7">Belongs to the binding-protein-dependent transport system permease family.</text>
</comment>
<evidence type="ECO:0000256" key="1">
    <source>
        <dbReference type="ARBA" id="ARBA00004651"/>
    </source>
</evidence>
<dbReference type="PANTHER" id="PTHR30151:SF0">
    <property type="entry name" value="ABC TRANSPORTER PERMEASE PROTEIN MJ0413-RELATED"/>
    <property type="match status" value="1"/>
</dbReference>
<dbReference type="InterPro" id="IPR035906">
    <property type="entry name" value="MetI-like_sf"/>
</dbReference>
<feature type="transmembrane region" description="Helical" evidence="7">
    <location>
        <begin position="12"/>
        <end position="36"/>
    </location>
</feature>
<dbReference type="GO" id="GO:0005886">
    <property type="term" value="C:plasma membrane"/>
    <property type="evidence" value="ECO:0007669"/>
    <property type="project" value="UniProtKB-SubCell"/>
</dbReference>
<comment type="subcellular location">
    <subcellularLocation>
        <location evidence="1 7">Cell membrane</location>
        <topology evidence="1 7">Multi-pass membrane protein</topology>
    </subcellularLocation>
</comment>
<feature type="domain" description="ABC transmembrane type-1" evidence="8">
    <location>
        <begin position="67"/>
        <end position="251"/>
    </location>
</feature>
<dbReference type="OrthoDB" id="9796361at2"/>
<keyword evidence="3" id="KW-1003">Cell membrane</keyword>
<keyword evidence="6 7" id="KW-0472">Membrane</keyword>